<feature type="transmembrane region" description="Helical" evidence="2">
    <location>
        <begin position="217"/>
        <end position="238"/>
    </location>
</feature>
<feature type="compositionally biased region" description="Acidic residues" evidence="1">
    <location>
        <begin position="280"/>
        <end position="290"/>
    </location>
</feature>
<dbReference type="STRING" id="747725.A0A168P9C8"/>
<gene>
    <name evidence="3" type="ORF">MUCCIDRAFT_104300</name>
</gene>
<dbReference type="VEuPathDB" id="FungiDB:MUCCIDRAFT_104300"/>
<accession>A0A168P9C8</accession>
<organism evidence="3 4">
    <name type="scientific">Mucor lusitanicus CBS 277.49</name>
    <dbReference type="NCBI Taxonomy" id="747725"/>
    <lineage>
        <taxon>Eukaryota</taxon>
        <taxon>Fungi</taxon>
        <taxon>Fungi incertae sedis</taxon>
        <taxon>Mucoromycota</taxon>
        <taxon>Mucoromycotina</taxon>
        <taxon>Mucoromycetes</taxon>
        <taxon>Mucorales</taxon>
        <taxon>Mucorineae</taxon>
        <taxon>Mucoraceae</taxon>
        <taxon>Mucor</taxon>
    </lineage>
</organism>
<feature type="transmembrane region" description="Helical" evidence="2">
    <location>
        <begin position="136"/>
        <end position="157"/>
    </location>
</feature>
<proteinExistence type="predicted"/>
<keyword evidence="4" id="KW-1185">Reference proteome</keyword>
<dbReference type="Proteomes" id="UP000077051">
    <property type="component" value="Unassembled WGS sequence"/>
</dbReference>
<sequence>MDLALPPDAQMYIDLLANIRAEDVRYEYLNDSTKRYFRHTASTVVYMSVCLGCTIWQLMAAAELVYKARKWLHFAVLFETMLSFLVISCSILNPLTDVTCELRFWVSIISVNLGGCCIQTILLYKAYICYDRAKWLIIIGSLINTGYIALTFVYGTFGKVPTYKDLMGNCVMTNLEWPALAKLGLDIASNVFLSFAFLMVIYRHYRIFGNSLHKSLLSSGLIFSVGVIASNIVTAILISCRAMGGLSADLYSFEWVITSYLLIKQFRMNKPKDSSKANGEDDDDEDEQDETQFRKSIASSNDSFDIVTLRRNTVTHEQAPHKEPSMLVQKILENPDDIDLEKNRFSDGVLSAVTTVNPGNDAYYACPNCLAHLPPPSKDHRRPSSP</sequence>
<reference evidence="3 4" key="1">
    <citation type="submission" date="2015-06" db="EMBL/GenBank/DDBJ databases">
        <title>Expansion of signal transduction pathways in fungi by whole-genome duplication.</title>
        <authorList>
            <consortium name="DOE Joint Genome Institute"/>
            <person name="Corrochano L.M."/>
            <person name="Kuo A."/>
            <person name="Marcet-Houben M."/>
            <person name="Polaino S."/>
            <person name="Salamov A."/>
            <person name="Villalobos J.M."/>
            <person name="Alvarez M.I."/>
            <person name="Avalos J."/>
            <person name="Benito E.P."/>
            <person name="Benoit I."/>
            <person name="Burger G."/>
            <person name="Camino L.P."/>
            <person name="Canovas D."/>
            <person name="Cerda-Olmedo E."/>
            <person name="Cheng J.-F."/>
            <person name="Dominguez A."/>
            <person name="Elias M."/>
            <person name="Eslava A.P."/>
            <person name="Glaser F."/>
            <person name="Grimwood J."/>
            <person name="Gutierrez G."/>
            <person name="Heitman J."/>
            <person name="Henrissat B."/>
            <person name="Iturriaga E.A."/>
            <person name="Lang B.F."/>
            <person name="Lavin J.L."/>
            <person name="Lee S."/>
            <person name="Li W."/>
            <person name="Lindquist E."/>
            <person name="Lopez-Garcia S."/>
            <person name="Luque E.M."/>
            <person name="Marcos A.T."/>
            <person name="Martin J."/>
            <person name="Mccluskey K."/>
            <person name="Medina H.R."/>
            <person name="Miralles-Duran A."/>
            <person name="Miyazaki A."/>
            <person name="Munoz-Torres E."/>
            <person name="Oguiza J.A."/>
            <person name="Ohm R."/>
            <person name="Olmedo M."/>
            <person name="Orejas M."/>
            <person name="Ortiz-Castellanos L."/>
            <person name="Pisabarro A.G."/>
            <person name="Rodriguez-Romero J."/>
            <person name="Ruiz-Herrera J."/>
            <person name="Ruiz-Vazquez R."/>
            <person name="Sanz C."/>
            <person name="Schackwitz W."/>
            <person name="Schmutz J."/>
            <person name="Shahriari M."/>
            <person name="Shelest E."/>
            <person name="Silva-Franco F."/>
            <person name="Soanes D."/>
            <person name="Syed K."/>
            <person name="Tagua V.G."/>
            <person name="Talbot N.J."/>
            <person name="Thon M."/>
            <person name="De Vries R.P."/>
            <person name="Wiebenga A."/>
            <person name="Yadav J.S."/>
            <person name="Braun E.L."/>
            <person name="Baker S."/>
            <person name="Garre V."/>
            <person name="Horwitz B."/>
            <person name="Torres-Martinez S."/>
            <person name="Idnurm A."/>
            <person name="Herrera-Estrella A."/>
            <person name="Gabaldon T."/>
            <person name="Grigoriev I.V."/>
        </authorList>
    </citation>
    <scope>NUCLEOTIDE SEQUENCE [LARGE SCALE GENOMIC DNA]</scope>
    <source>
        <strain evidence="3 4">CBS 277.49</strain>
    </source>
</reference>
<feature type="region of interest" description="Disordered" evidence="1">
    <location>
        <begin position="271"/>
        <end position="295"/>
    </location>
</feature>
<protein>
    <submittedName>
        <fullName evidence="3">Uncharacterized protein</fullName>
    </submittedName>
</protein>
<evidence type="ECO:0000256" key="1">
    <source>
        <dbReference type="SAM" id="MobiDB-lite"/>
    </source>
</evidence>
<evidence type="ECO:0000313" key="4">
    <source>
        <dbReference type="Proteomes" id="UP000077051"/>
    </source>
</evidence>
<evidence type="ECO:0000313" key="3">
    <source>
        <dbReference type="EMBL" id="OAD07375.1"/>
    </source>
</evidence>
<feature type="transmembrane region" description="Helical" evidence="2">
    <location>
        <begin position="187"/>
        <end position="205"/>
    </location>
</feature>
<dbReference type="EMBL" id="AMYB01000001">
    <property type="protein sequence ID" value="OAD07375.1"/>
    <property type="molecule type" value="Genomic_DNA"/>
</dbReference>
<comment type="caution">
    <text evidence="3">The sequence shown here is derived from an EMBL/GenBank/DDBJ whole genome shotgun (WGS) entry which is preliminary data.</text>
</comment>
<feature type="transmembrane region" description="Helical" evidence="2">
    <location>
        <begin position="105"/>
        <end position="124"/>
    </location>
</feature>
<dbReference type="OrthoDB" id="5587891at2759"/>
<keyword evidence="2" id="KW-1133">Transmembrane helix</keyword>
<feature type="transmembrane region" description="Helical" evidence="2">
    <location>
        <begin position="71"/>
        <end position="93"/>
    </location>
</feature>
<evidence type="ECO:0000256" key="2">
    <source>
        <dbReference type="SAM" id="Phobius"/>
    </source>
</evidence>
<feature type="transmembrane region" description="Helical" evidence="2">
    <location>
        <begin position="36"/>
        <end position="59"/>
    </location>
</feature>
<keyword evidence="2" id="KW-0472">Membrane</keyword>
<dbReference type="AlphaFoldDB" id="A0A168P9C8"/>
<keyword evidence="2" id="KW-0812">Transmembrane</keyword>
<name>A0A168P9C8_MUCCL</name>